<sequence length="290" mass="32371">MSTLTAPHQVVDVLAPAEQKVPFVFASPHSGSDYPPDFIRASVLDPVCLRQSEDFYVDQIFTSVVNFGAPLIRALFPRVFLDPNREPYELDPTMFADDLPAYVNTRSPRLAAGLGTIAKVVSTGAHIYASKLRFAEAEQRIHTFYQPYHQTLQHLVEVTRQRFGYCVVVDCHSMPSSGGIMDADPQLQKVDFVLGDRFGTSCARVFITAAELALKAHGYHVIRNKPYAGGYTTCRYGHPNRHIHAFQIEINRRLYVDEKTYAPLPGLEALQETVIALVAALVVTTQQIHI</sequence>
<name>A0A484HD81_9ZZZZ</name>
<evidence type="ECO:0000313" key="1">
    <source>
        <dbReference type="EMBL" id="VBB69792.1"/>
    </source>
</evidence>
<keyword evidence="1" id="KW-0378">Hydrolase</keyword>
<dbReference type="SUPFAM" id="SSF53187">
    <property type="entry name" value="Zn-dependent exopeptidases"/>
    <property type="match status" value="1"/>
</dbReference>
<reference evidence="1" key="1">
    <citation type="submission" date="2018-10" db="EMBL/GenBank/DDBJ databases">
        <authorList>
            <person name="Gruber-Vodicka H."/>
            <person name="Jaeckle O."/>
        </authorList>
    </citation>
    <scope>NUCLEOTIDE SEQUENCE</scope>
</reference>
<dbReference type="EMBL" id="LR026963">
    <property type="protein sequence ID" value="VBB69792.1"/>
    <property type="molecule type" value="Genomic_DNA"/>
</dbReference>
<accession>A0A484HD81</accession>
<protein>
    <submittedName>
        <fullName evidence="1">N-formylglutamate deformylase</fullName>
        <ecNumber evidence="1">3.5.1.68</ecNumber>
    </submittedName>
</protein>
<dbReference type="InterPro" id="IPR007709">
    <property type="entry name" value="N-FG_amidohydro"/>
</dbReference>
<dbReference type="EC" id="3.5.1.68" evidence="1"/>
<dbReference type="Pfam" id="PF05013">
    <property type="entry name" value="FGase"/>
    <property type="match status" value="1"/>
</dbReference>
<dbReference type="GO" id="GO:0050129">
    <property type="term" value="F:N-formylglutamate deformylase activity"/>
    <property type="evidence" value="ECO:0007669"/>
    <property type="project" value="UniProtKB-EC"/>
</dbReference>
<dbReference type="Gene3D" id="3.40.630.40">
    <property type="entry name" value="Zn-dependent exopeptidases"/>
    <property type="match status" value="1"/>
</dbReference>
<gene>
    <name evidence="1" type="ORF">RIEGSTA812A_PEG_1265</name>
</gene>
<organism evidence="1">
    <name type="scientific">invertebrate metagenome</name>
    <dbReference type="NCBI Taxonomy" id="1711999"/>
    <lineage>
        <taxon>unclassified sequences</taxon>
        <taxon>metagenomes</taxon>
        <taxon>organismal metagenomes</taxon>
    </lineage>
</organism>
<proteinExistence type="predicted"/>
<dbReference type="AlphaFoldDB" id="A0A484HD81"/>